<proteinExistence type="predicted"/>
<organism evidence="1">
    <name type="scientific">hydrothermal vent metagenome</name>
    <dbReference type="NCBI Taxonomy" id="652676"/>
    <lineage>
        <taxon>unclassified sequences</taxon>
        <taxon>metagenomes</taxon>
        <taxon>ecological metagenomes</taxon>
    </lineage>
</organism>
<dbReference type="AlphaFoldDB" id="A0A1W1CLF2"/>
<gene>
    <name evidence="1" type="ORF">MNB_SM-4-1226</name>
</gene>
<evidence type="ECO:0000313" key="1">
    <source>
        <dbReference type="EMBL" id="SFV66646.1"/>
    </source>
</evidence>
<reference evidence="1" key="1">
    <citation type="submission" date="2016-10" db="EMBL/GenBank/DDBJ databases">
        <authorList>
            <person name="de Groot N.N."/>
        </authorList>
    </citation>
    <scope>NUCLEOTIDE SEQUENCE</scope>
</reference>
<dbReference type="Pfam" id="PF13618">
    <property type="entry name" value="Gluconate_2-dh3"/>
    <property type="match status" value="1"/>
</dbReference>
<protein>
    <submittedName>
        <fullName evidence="1">Tat (Twin-arginine translocation) pathway signal sequence domain protein</fullName>
    </submittedName>
</protein>
<dbReference type="EMBL" id="FPHF01000092">
    <property type="protein sequence ID" value="SFV66646.1"/>
    <property type="molecule type" value="Genomic_DNA"/>
</dbReference>
<dbReference type="InterPro" id="IPR027056">
    <property type="entry name" value="Gluconate_2DH_su3"/>
</dbReference>
<sequence length="137" mass="15758">MCAVVTSRETLKVLQNDLFPKAKELGINTADYIGIVLKHSRISKEDKEYLKKGVKWLNESAVDMYKKQYTKLLPVQRQKVLKSFANESWGSSWLATVLRYTFEASFGDPIYGSNKMQAGWTWLEFTGGEPRPKKVYL</sequence>
<name>A0A1W1CLF2_9ZZZZ</name>
<accession>A0A1W1CLF2</accession>